<name>A0ABQ8AQU1_BRANA</name>
<keyword evidence="4" id="KW-1185">Reference proteome</keyword>
<feature type="compositionally biased region" description="Basic and acidic residues" evidence="1">
    <location>
        <begin position="186"/>
        <end position="224"/>
    </location>
</feature>
<dbReference type="Proteomes" id="UP000824890">
    <property type="component" value="Unassembled WGS sequence"/>
</dbReference>
<evidence type="ECO:0000313" key="3">
    <source>
        <dbReference type="EMBL" id="KAH0894911.1"/>
    </source>
</evidence>
<feature type="region of interest" description="Disordered" evidence="1">
    <location>
        <begin position="265"/>
        <end position="310"/>
    </location>
</feature>
<evidence type="ECO:0000313" key="4">
    <source>
        <dbReference type="Proteomes" id="UP000824890"/>
    </source>
</evidence>
<feature type="compositionally biased region" description="Basic and acidic residues" evidence="1">
    <location>
        <begin position="265"/>
        <end position="283"/>
    </location>
</feature>
<feature type="domain" description="Zinc knuckle CX2CX4HX4C" evidence="2">
    <location>
        <begin position="89"/>
        <end position="136"/>
    </location>
</feature>
<protein>
    <recommendedName>
        <fullName evidence="2">Zinc knuckle CX2CX4HX4C domain-containing protein</fullName>
    </recommendedName>
</protein>
<evidence type="ECO:0000256" key="1">
    <source>
        <dbReference type="SAM" id="MobiDB-lite"/>
    </source>
</evidence>
<dbReference type="InterPro" id="IPR040256">
    <property type="entry name" value="At4g02000-like"/>
</dbReference>
<feature type="region of interest" description="Disordered" evidence="1">
    <location>
        <begin position="160"/>
        <end position="236"/>
    </location>
</feature>
<feature type="compositionally biased region" description="Low complexity" evidence="1">
    <location>
        <begin position="176"/>
        <end position="185"/>
    </location>
</feature>
<accession>A0ABQ8AQU1</accession>
<dbReference type="PANTHER" id="PTHR31286:SF162">
    <property type="entry name" value="DUF4283 DOMAIN-CONTAINING PROTEIN-RELATED"/>
    <property type="match status" value="1"/>
</dbReference>
<comment type="caution">
    <text evidence="3">The sequence shown here is derived from an EMBL/GenBank/DDBJ whole genome shotgun (WGS) entry which is preliminary data.</text>
</comment>
<sequence length="596" mass="67581">MPTQWGVQDRVTANDLGNGRFLFNFTSEEDLNAPIIHGDYPSIIPFWVVMSGIPLHLWTVKNLKSIGGRLGHVDVDSIQVAEGRMLIDIDSRLPLKFTKKVQAPEGEEVTIQIKYEMLFKHCSTCGLLTHEKGYCPLTVHALVGTNQNVKSDVFARVQLPREQTNHQPSLGGYKTSNSQSQMSQEMRSRLDGYKESYATRDRSTDKKHGRESYHSRHGDEEYPSQHHNVKHHSDRIVRTRDDISYIYGNARSRYGPYDRKKELTWREKHRDEKSGKKENERLPHASNSIASSPRYEGNDATTEGDRNSYVNMTSKDGNEVTMHHRRKIVSTIVTPSRALVPSTENVTYRLQELACAISFSPTASVGKEHVMVIEALSGMDITAGQDGGAMESEIKDDDLLGLDLMEIEAARNQTNAAEETQEVGLALDRHKTKKSGTKRNAPLGVQSKKSQFLRRGSPAARSGRHSRAGQHGNEPVDDEWEEEDTPGIHEFYKVPMPKWFSDEALERDSKKYYVVPESDLHDNDWLQLLMEVAFFSKADRCLDAYLPLELKNVVVETFEYYTTVSGVAVQDVLSPPITTQSVYMKKNRDNPKEEQR</sequence>
<reference evidence="3 4" key="1">
    <citation type="submission" date="2021-05" db="EMBL/GenBank/DDBJ databases">
        <title>Genome Assembly of Synthetic Allotetraploid Brassica napus Reveals Homoeologous Exchanges between Subgenomes.</title>
        <authorList>
            <person name="Davis J.T."/>
        </authorList>
    </citation>
    <scope>NUCLEOTIDE SEQUENCE [LARGE SCALE GENOMIC DNA]</scope>
    <source>
        <strain evidence="4">cv. Da-Ae</strain>
        <tissue evidence="3">Seedling</tissue>
    </source>
</reference>
<proteinExistence type="predicted"/>
<dbReference type="EMBL" id="JAGKQM010000013">
    <property type="protein sequence ID" value="KAH0894911.1"/>
    <property type="molecule type" value="Genomic_DNA"/>
</dbReference>
<dbReference type="InterPro" id="IPR006462">
    <property type="entry name" value="MS5"/>
</dbReference>
<gene>
    <name evidence="3" type="ORF">HID58_057340</name>
</gene>
<evidence type="ECO:0000259" key="2">
    <source>
        <dbReference type="Pfam" id="PF14392"/>
    </source>
</evidence>
<dbReference type="Pfam" id="PF14392">
    <property type="entry name" value="zf-CCHC_4"/>
    <property type="match status" value="1"/>
</dbReference>
<dbReference type="PANTHER" id="PTHR31286">
    <property type="entry name" value="GLYCINE-RICH CELL WALL STRUCTURAL PROTEIN 1.8-LIKE"/>
    <property type="match status" value="1"/>
</dbReference>
<organism evidence="3 4">
    <name type="scientific">Brassica napus</name>
    <name type="common">Rape</name>
    <dbReference type="NCBI Taxonomy" id="3708"/>
    <lineage>
        <taxon>Eukaryota</taxon>
        <taxon>Viridiplantae</taxon>
        <taxon>Streptophyta</taxon>
        <taxon>Embryophyta</taxon>
        <taxon>Tracheophyta</taxon>
        <taxon>Spermatophyta</taxon>
        <taxon>Magnoliopsida</taxon>
        <taxon>eudicotyledons</taxon>
        <taxon>Gunneridae</taxon>
        <taxon>Pentapetalae</taxon>
        <taxon>rosids</taxon>
        <taxon>malvids</taxon>
        <taxon>Brassicales</taxon>
        <taxon>Brassicaceae</taxon>
        <taxon>Brassiceae</taxon>
        <taxon>Brassica</taxon>
    </lineage>
</organism>
<dbReference type="Pfam" id="PF04776">
    <property type="entry name" value="protein_MS5"/>
    <property type="match status" value="1"/>
</dbReference>
<dbReference type="InterPro" id="IPR025836">
    <property type="entry name" value="Zn_knuckle_CX2CX4HX4C"/>
</dbReference>
<feature type="region of interest" description="Disordered" evidence="1">
    <location>
        <begin position="413"/>
        <end position="483"/>
    </location>
</feature>